<evidence type="ECO:0000313" key="3">
    <source>
        <dbReference type="EMBL" id="OGK37523.1"/>
    </source>
</evidence>
<dbReference type="SMART" id="SM00855">
    <property type="entry name" value="PGAM"/>
    <property type="match status" value="1"/>
</dbReference>
<accession>A0A1F7I2B0</accession>
<gene>
    <name evidence="3" type="ORF">A3F03_04895</name>
</gene>
<reference evidence="3 4" key="1">
    <citation type="journal article" date="2016" name="Nat. Commun.">
        <title>Thousands of microbial genomes shed light on interconnected biogeochemical processes in an aquifer system.</title>
        <authorList>
            <person name="Anantharaman K."/>
            <person name="Brown C.T."/>
            <person name="Hug L.A."/>
            <person name="Sharon I."/>
            <person name="Castelle C.J."/>
            <person name="Probst A.J."/>
            <person name="Thomas B.C."/>
            <person name="Singh A."/>
            <person name="Wilkins M.J."/>
            <person name="Karaoz U."/>
            <person name="Brodie E.L."/>
            <person name="Williams K.H."/>
            <person name="Hubbard S.S."/>
            <person name="Banfield J.F."/>
        </authorList>
    </citation>
    <scope>NUCLEOTIDE SEQUENCE [LARGE SCALE GENOMIC DNA]</scope>
</reference>
<dbReference type="SUPFAM" id="SSF53254">
    <property type="entry name" value="Phosphoglycerate mutase-like"/>
    <property type="match status" value="1"/>
</dbReference>
<dbReference type="GO" id="GO:0005737">
    <property type="term" value="C:cytoplasm"/>
    <property type="evidence" value="ECO:0007669"/>
    <property type="project" value="TreeGrafter"/>
</dbReference>
<proteinExistence type="predicted"/>
<protein>
    <recommendedName>
        <fullName evidence="5">Phosphoglycerate mutase</fullName>
    </recommendedName>
</protein>
<evidence type="ECO:0000313" key="4">
    <source>
        <dbReference type="Proteomes" id="UP000176803"/>
    </source>
</evidence>
<organism evidence="3 4">
    <name type="scientific">Candidatus Roizmanbacteria bacterium RIFCSPHIGHO2_12_FULL_41_11</name>
    <dbReference type="NCBI Taxonomy" id="1802052"/>
    <lineage>
        <taxon>Bacteria</taxon>
        <taxon>Candidatus Roizmaniibacteriota</taxon>
    </lineage>
</organism>
<dbReference type="EMBL" id="MGAC01000038">
    <property type="protein sequence ID" value="OGK37523.1"/>
    <property type="molecule type" value="Genomic_DNA"/>
</dbReference>
<feature type="binding site" evidence="2">
    <location>
        <begin position="7"/>
        <end position="13"/>
    </location>
    <ligand>
        <name>substrate</name>
    </ligand>
</feature>
<dbReference type="CDD" id="cd07067">
    <property type="entry name" value="HP_PGM_like"/>
    <property type="match status" value="1"/>
</dbReference>
<feature type="binding site" evidence="2">
    <location>
        <position position="58"/>
    </location>
    <ligand>
        <name>substrate</name>
    </ligand>
</feature>
<feature type="active site" description="Tele-phosphohistidine intermediate" evidence="1">
    <location>
        <position position="8"/>
    </location>
</feature>
<dbReference type="PANTHER" id="PTHR48100">
    <property type="entry name" value="BROAD-SPECIFICITY PHOSPHATASE YOR283W-RELATED"/>
    <property type="match status" value="1"/>
</dbReference>
<dbReference type="GO" id="GO:0016791">
    <property type="term" value="F:phosphatase activity"/>
    <property type="evidence" value="ECO:0007669"/>
    <property type="project" value="TreeGrafter"/>
</dbReference>
<dbReference type="PANTHER" id="PTHR48100:SF1">
    <property type="entry name" value="HISTIDINE PHOSPHATASE FAMILY PROTEIN-RELATED"/>
    <property type="match status" value="1"/>
</dbReference>
<dbReference type="Proteomes" id="UP000176803">
    <property type="component" value="Unassembled WGS sequence"/>
</dbReference>
<dbReference type="InterPro" id="IPR029033">
    <property type="entry name" value="His_PPase_superfam"/>
</dbReference>
<evidence type="ECO:0000256" key="2">
    <source>
        <dbReference type="PIRSR" id="PIRSR613078-2"/>
    </source>
</evidence>
<dbReference type="AlphaFoldDB" id="A0A1F7I2B0"/>
<sequence>MNIYLVRHTHYANPENIYAFRLPLRLSQEGEQHAQRIGKWFAENKLQKLPIYTSPITRCIQTAEIIAAYTGSTVKTDERLIEVFAPSLQGKPQPAETPWKVEEDDASRESRQSILRRILNIYNEKATQGNDCILVSHGEPLTVLYHYLSSERLPKYLWGPENNENIINRGEIVRIELKNNRIRSTSRIKV</sequence>
<dbReference type="InterPro" id="IPR013078">
    <property type="entry name" value="His_Pase_superF_clade-1"/>
</dbReference>
<name>A0A1F7I2B0_9BACT</name>
<dbReference type="Pfam" id="PF00300">
    <property type="entry name" value="His_Phos_1"/>
    <property type="match status" value="1"/>
</dbReference>
<dbReference type="InterPro" id="IPR050275">
    <property type="entry name" value="PGM_Phosphatase"/>
</dbReference>
<feature type="active site" description="Proton donor/acceptor" evidence="1">
    <location>
        <position position="82"/>
    </location>
</feature>
<dbReference type="Gene3D" id="3.40.50.1240">
    <property type="entry name" value="Phosphoglycerate mutase-like"/>
    <property type="match status" value="1"/>
</dbReference>
<evidence type="ECO:0008006" key="5">
    <source>
        <dbReference type="Google" id="ProtNLM"/>
    </source>
</evidence>
<evidence type="ECO:0000256" key="1">
    <source>
        <dbReference type="PIRSR" id="PIRSR613078-1"/>
    </source>
</evidence>
<comment type="caution">
    <text evidence="3">The sequence shown here is derived from an EMBL/GenBank/DDBJ whole genome shotgun (WGS) entry which is preliminary data.</text>
</comment>